<evidence type="ECO:0000313" key="3">
    <source>
        <dbReference type="Proteomes" id="UP000053095"/>
    </source>
</evidence>
<gene>
    <name evidence="2" type="ORF">TCE0_034r11555</name>
</gene>
<dbReference type="AlphaFoldDB" id="A0A6V8HE47"/>
<accession>A0A6V8HE47</accession>
<feature type="region of interest" description="Disordered" evidence="1">
    <location>
        <begin position="1"/>
        <end position="37"/>
    </location>
</feature>
<feature type="non-terminal residue" evidence="2">
    <location>
        <position position="1"/>
    </location>
</feature>
<feature type="compositionally biased region" description="Basic residues" evidence="1">
    <location>
        <begin position="1"/>
        <end position="11"/>
    </location>
</feature>
<organism evidence="2 3">
    <name type="scientific">Talaromyces pinophilus</name>
    <name type="common">Penicillium pinophilum</name>
    <dbReference type="NCBI Taxonomy" id="128442"/>
    <lineage>
        <taxon>Eukaryota</taxon>
        <taxon>Fungi</taxon>
        <taxon>Dikarya</taxon>
        <taxon>Ascomycota</taxon>
        <taxon>Pezizomycotina</taxon>
        <taxon>Eurotiomycetes</taxon>
        <taxon>Eurotiomycetidae</taxon>
        <taxon>Eurotiales</taxon>
        <taxon>Trichocomaceae</taxon>
        <taxon>Talaromyces</taxon>
        <taxon>Talaromyces sect. Talaromyces</taxon>
    </lineage>
</organism>
<protein>
    <submittedName>
        <fullName evidence="2">Eukaryotic translation initiation factor</fullName>
    </submittedName>
</protein>
<name>A0A6V8HE47_TALPI</name>
<proteinExistence type="predicted"/>
<keyword evidence="2" id="KW-0648">Protein biosynthesis</keyword>
<dbReference type="Proteomes" id="UP000053095">
    <property type="component" value="Unassembled WGS sequence"/>
</dbReference>
<dbReference type="GO" id="GO:0003743">
    <property type="term" value="F:translation initiation factor activity"/>
    <property type="evidence" value="ECO:0007669"/>
    <property type="project" value="UniProtKB-KW"/>
</dbReference>
<comment type="caution">
    <text evidence="2">The sequence shown here is derived from an EMBL/GenBank/DDBJ whole genome shotgun (WGS) entry which is preliminary data.</text>
</comment>
<dbReference type="EMBL" id="DF933830">
    <property type="protein sequence ID" value="GAM39752.1"/>
    <property type="molecule type" value="Genomic_DNA"/>
</dbReference>
<sequence>KRRSMSMRSKKITADTSPASLPLCHPKNSTKSGLPPTGHECHGSIWVAFHY</sequence>
<evidence type="ECO:0000256" key="1">
    <source>
        <dbReference type="SAM" id="MobiDB-lite"/>
    </source>
</evidence>
<reference evidence="3" key="1">
    <citation type="journal article" date="2015" name="Genome Announc.">
        <title>Draft genome sequence of Talaromyces cellulolyticus strain Y-94, a source of lignocellulosic biomass-degrading enzymes.</title>
        <authorList>
            <person name="Fujii T."/>
            <person name="Koike H."/>
            <person name="Sawayama S."/>
            <person name="Yano S."/>
            <person name="Inoue H."/>
        </authorList>
    </citation>
    <scope>NUCLEOTIDE SEQUENCE [LARGE SCALE GENOMIC DNA]</scope>
    <source>
        <strain evidence="3">Y-94</strain>
    </source>
</reference>
<evidence type="ECO:0000313" key="2">
    <source>
        <dbReference type="EMBL" id="GAM39752.1"/>
    </source>
</evidence>
<keyword evidence="3" id="KW-1185">Reference proteome</keyword>
<keyword evidence="2" id="KW-0396">Initiation factor</keyword>